<feature type="compositionally biased region" description="Basic and acidic residues" evidence="1">
    <location>
        <begin position="503"/>
        <end position="521"/>
    </location>
</feature>
<proteinExistence type="predicted"/>
<dbReference type="Proteomes" id="UP001155660">
    <property type="component" value="Chromosome A18"/>
</dbReference>
<reference evidence="2" key="1">
    <citation type="submission" date="2025-08" db="UniProtKB">
        <authorList>
            <consortium name="RefSeq"/>
        </authorList>
    </citation>
    <scope>IDENTIFICATION</scope>
    <source>
        <tissue evidence="2">Muscle</tissue>
    </source>
</reference>
<feature type="region of interest" description="Disordered" evidence="1">
    <location>
        <begin position="489"/>
        <end position="521"/>
    </location>
</feature>
<dbReference type="KEGG" id="ccar:109046721"/>
<feature type="compositionally biased region" description="Basic and acidic residues" evidence="1">
    <location>
        <begin position="550"/>
        <end position="575"/>
    </location>
</feature>
<dbReference type="OrthoDB" id="9909645at2759"/>
<dbReference type="RefSeq" id="XP_042631572.1">
    <property type="nucleotide sequence ID" value="XM_042775638.1"/>
</dbReference>
<feature type="region of interest" description="Disordered" evidence="1">
    <location>
        <begin position="700"/>
        <end position="743"/>
    </location>
</feature>
<dbReference type="AlphaFoldDB" id="A0A9Q9Z3X5"/>
<sequence length="881" mass="100816">MKIDSVNRMEECLHLVCESMGVHEEDEVSVDEICSLYKSVFLITASLDETKRAISQVRGQSGGLSCPARGVLHVLLMMEKQRYNIEEKQDPEQFSILCLQNRAKRLCTRLILDGVWSVLPSLSQRIAGVMRPGRICASTSDILQLLYYKYEVIRERLYKEMLQDEYGVIWWNSMSAWDQTECVCELGVCVELAFRHRDWLQVCGLPGAFCCYRSCGSVVLRGCPESVKSRDQAWSSKPREQAWSAVIFLSELESHYQDEKESISTLMNRLGQEALHIIYLSLCVAVRRAERENQSYTALLVARQHWDRWPYMRCSVSQDLTRIWIQENVDLTAKKQQGWKTGNCAQQAVLQFLVLCQEQERKRLVEIVHRLSLSDLEANIQKNNVVHGNAVDESCVWSLQQIKASLQEAHGSSTRPFAPGCSGIDVSWGECATHLLTQLTQAHDDEAWTILNSLPDLDPEGLWTLLRKYESELHRPSFHNLHEVLQSRGPAHASRGTAAVNAHTERERTEQEREELSDGEKEELCTGCGVALDPEDTPYLEILCVRDPRDEESMMETKDRDRERREGDIKSKGDPQEISVEKQNSLITLAWSNPAHAENYIQEVTSAQKGEAVSIVMQEDSADNTHVPVRTVNNCDRNVNIYTQQENISSVSLQPSEQYEEMHSDHTDNVKAKTQIQEDHSGFITAGQDIRDGEFAFSVTQQPDQTPPTAPRLLQNTDTTDTNTAPASVHFPDTQPSQTLETHETEASLQELRNEEICERAGEGEAMMRCLVDIQRRAERRYQRDRDRQLLRVQERLAIVQSRKADEDLLGLTQEDTLRHLTDTLKQEDEQQQKTLVREKLQQMRRERSCVLQTRRERNTAGFKELLAPTAQRMTETEEGR</sequence>
<gene>
    <name evidence="2" type="primary">LOC109046721</name>
</gene>
<evidence type="ECO:0000256" key="1">
    <source>
        <dbReference type="SAM" id="MobiDB-lite"/>
    </source>
</evidence>
<name>A0A9Q9Z3X5_CYPCA</name>
<dbReference type="GeneID" id="109046721"/>
<evidence type="ECO:0000313" key="2">
    <source>
        <dbReference type="RefSeq" id="XP_042631572.1"/>
    </source>
</evidence>
<feature type="region of interest" description="Disordered" evidence="1">
    <location>
        <begin position="550"/>
        <end position="578"/>
    </location>
</feature>
<protein>
    <submittedName>
        <fullName evidence="2">Uncharacterized protein LOC109046721</fullName>
    </submittedName>
</protein>
<organism evidence="2">
    <name type="scientific">Cyprinus carpio</name>
    <name type="common">Common carp</name>
    <dbReference type="NCBI Taxonomy" id="7962"/>
    <lineage>
        <taxon>Eukaryota</taxon>
        <taxon>Metazoa</taxon>
        <taxon>Chordata</taxon>
        <taxon>Craniata</taxon>
        <taxon>Vertebrata</taxon>
        <taxon>Euteleostomi</taxon>
        <taxon>Actinopterygii</taxon>
        <taxon>Neopterygii</taxon>
        <taxon>Teleostei</taxon>
        <taxon>Ostariophysi</taxon>
        <taxon>Cypriniformes</taxon>
        <taxon>Cyprinidae</taxon>
        <taxon>Cyprininae</taxon>
        <taxon>Cyprinus</taxon>
    </lineage>
</organism>
<accession>A0A9Q9Z3X5</accession>